<dbReference type="AlphaFoldDB" id="A0A428N2K2"/>
<dbReference type="InterPro" id="IPR013783">
    <property type="entry name" value="Ig-like_fold"/>
</dbReference>
<evidence type="ECO:0000313" key="2">
    <source>
        <dbReference type="EMBL" id="RSL32671.1"/>
    </source>
</evidence>
<proteinExistence type="predicted"/>
<accession>A0A428N2K2</accession>
<dbReference type="OrthoDB" id="1947745at2"/>
<protein>
    <recommendedName>
        <fullName evidence="1">Fibronectin type-III domain-containing protein</fullName>
    </recommendedName>
</protein>
<evidence type="ECO:0000313" key="3">
    <source>
        <dbReference type="Proteomes" id="UP000275076"/>
    </source>
</evidence>
<dbReference type="RefSeq" id="WP_125556591.1">
    <property type="nucleotide sequence ID" value="NZ_RBVX01000013.1"/>
</dbReference>
<dbReference type="EMBL" id="RBVX01000013">
    <property type="protein sequence ID" value="RSL32671.1"/>
    <property type="molecule type" value="Genomic_DNA"/>
</dbReference>
<dbReference type="Gene3D" id="2.60.40.10">
    <property type="entry name" value="Immunoglobulins"/>
    <property type="match status" value="1"/>
</dbReference>
<comment type="caution">
    <text evidence="2">The sequence shown here is derived from an EMBL/GenBank/DDBJ whole genome shotgun (WGS) entry which is preliminary data.</text>
</comment>
<dbReference type="PROSITE" id="PS50853">
    <property type="entry name" value="FN3"/>
    <property type="match status" value="1"/>
</dbReference>
<sequence>MNQPSGLKPTGGQPVNRAESIMFEWTSDGEQSAFDLRWRPTDETEWRNVSLSIDEEQYEISGVPYGEIEWQVRTYDPEDTASDWSDVAIFFAGDKPETPEIIRPSGEVNAANITAEWSSSGQVAYLLEVEDGEEVFYSHEGGSGNSHIVEKDLEDEQSYTFRLSIQNEDGLWSDEDIVSITVAFQSDVIPFIESEILNGAIEVSVSTINLGGTFEFGDTYEYDPEAGFSSVNDDSIGGYFGSVLQHSATEYDVYRDGMKVAKEVPVSDPFKDFPASGKETEYTLRVRTEDGTYADSEPKHVTADLRGVWLQDIQDPESLHQFKYFEPNRSAERTFGGGMMQFEGRQFPVAEFNEREEQSVSLTLQIKKDSGDIEAIRDLISRRSTLLYRDAKGRRIFCVIFTLQETEQAWGWLVPLDVQAVHFDEVI</sequence>
<name>A0A428N2K2_9BACI</name>
<keyword evidence="3" id="KW-1185">Reference proteome</keyword>
<dbReference type="Proteomes" id="UP000275076">
    <property type="component" value="Unassembled WGS sequence"/>
</dbReference>
<feature type="domain" description="Fibronectin type-III" evidence="1">
    <location>
        <begin position="3"/>
        <end position="95"/>
    </location>
</feature>
<organism evidence="2 3">
    <name type="scientific">Salibacterium salarium</name>
    <dbReference type="NCBI Taxonomy" id="284579"/>
    <lineage>
        <taxon>Bacteria</taxon>
        <taxon>Bacillati</taxon>
        <taxon>Bacillota</taxon>
        <taxon>Bacilli</taxon>
        <taxon>Bacillales</taxon>
        <taxon>Bacillaceae</taxon>
    </lineage>
</organism>
<reference evidence="2 3" key="1">
    <citation type="submission" date="2018-10" db="EMBL/GenBank/DDBJ databases">
        <title>Draft genome sequence of Bacillus salarius IM0101, isolated from a hypersaline soil in Inner Mongolia, China.</title>
        <authorList>
            <person name="Yamprayoonswat W."/>
            <person name="Boonvisut S."/>
            <person name="Jumpathong W."/>
            <person name="Sittihan S."/>
            <person name="Ruangsuj P."/>
            <person name="Wanthongcharoen S."/>
            <person name="Thongpramul N."/>
            <person name="Pimmason S."/>
            <person name="Yu B."/>
            <person name="Yasawong M."/>
        </authorList>
    </citation>
    <scope>NUCLEOTIDE SEQUENCE [LARGE SCALE GENOMIC DNA]</scope>
    <source>
        <strain evidence="2 3">IM0101</strain>
    </source>
</reference>
<dbReference type="InterPro" id="IPR003961">
    <property type="entry name" value="FN3_dom"/>
</dbReference>
<evidence type="ECO:0000259" key="1">
    <source>
        <dbReference type="PROSITE" id="PS50853"/>
    </source>
</evidence>
<gene>
    <name evidence="2" type="ORF">D7Z54_14575</name>
</gene>